<feature type="compositionally biased region" description="Polar residues" evidence="3">
    <location>
        <begin position="15"/>
        <end position="27"/>
    </location>
</feature>
<dbReference type="EMBL" id="JAAAUQ010000378">
    <property type="protein sequence ID" value="KAF9150824.1"/>
    <property type="molecule type" value="Genomic_DNA"/>
</dbReference>
<keyword evidence="1" id="KW-0677">Repeat</keyword>
<evidence type="ECO:0000256" key="1">
    <source>
        <dbReference type="ARBA" id="ARBA00022737"/>
    </source>
</evidence>
<feature type="repeat" description="PPR" evidence="2">
    <location>
        <begin position="614"/>
        <end position="648"/>
    </location>
</feature>
<evidence type="ECO:0000256" key="2">
    <source>
        <dbReference type="PROSITE-ProRule" id="PRU00708"/>
    </source>
</evidence>
<feature type="region of interest" description="Disordered" evidence="3">
    <location>
        <begin position="1"/>
        <end position="27"/>
    </location>
</feature>
<dbReference type="InterPro" id="IPR002885">
    <property type="entry name" value="PPR_rpt"/>
</dbReference>
<dbReference type="PANTHER" id="PTHR47941">
    <property type="entry name" value="PENTATRICOPEPTIDE REPEAT-CONTAINING PROTEIN 3, MITOCHONDRIAL"/>
    <property type="match status" value="1"/>
</dbReference>
<dbReference type="Pfam" id="PF23276">
    <property type="entry name" value="TPR_24"/>
    <property type="match status" value="1"/>
</dbReference>
<evidence type="ECO:0000259" key="4">
    <source>
        <dbReference type="Pfam" id="PF23276"/>
    </source>
</evidence>
<dbReference type="Gene3D" id="1.25.40.10">
    <property type="entry name" value="Tetratricopeptide repeat domain"/>
    <property type="match status" value="1"/>
</dbReference>
<protein>
    <recommendedName>
        <fullName evidence="4">Pentatricopeptide repeat-containing protein-mitochondrial domain-containing protein</fullName>
    </recommendedName>
</protein>
<comment type="caution">
    <text evidence="5">The sequence shown here is derived from an EMBL/GenBank/DDBJ whole genome shotgun (WGS) entry which is preliminary data.</text>
</comment>
<reference evidence="5" key="1">
    <citation type="journal article" date="2020" name="Fungal Divers.">
        <title>Resolving the Mortierellaceae phylogeny through synthesis of multi-gene phylogenetics and phylogenomics.</title>
        <authorList>
            <person name="Vandepol N."/>
            <person name="Liber J."/>
            <person name="Desiro A."/>
            <person name="Na H."/>
            <person name="Kennedy M."/>
            <person name="Barry K."/>
            <person name="Grigoriev I.V."/>
            <person name="Miller A.N."/>
            <person name="O'Donnell K."/>
            <person name="Stajich J.E."/>
            <person name="Bonito G."/>
        </authorList>
    </citation>
    <scope>NUCLEOTIDE SEQUENCE</scope>
    <source>
        <strain evidence="5">NRRL 6426</strain>
    </source>
</reference>
<evidence type="ECO:0000313" key="6">
    <source>
        <dbReference type="Proteomes" id="UP000748756"/>
    </source>
</evidence>
<dbReference type="Pfam" id="PF01535">
    <property type="entry name" value="PPR"/>
    <property type="match status" value="1"/>
</dbReference>
<dbReference type="InterPro" id="IPR057027">
    <property type="entry name" value="TPR_mt"/>
</dbReference>
<name>A0A9P5VB71_9FUNG</name>
<dbReference type="OrthoDB" id="185373at2759"/>
<feature type="region of interest" description="Disordered" evidence="3">
    <location>
        <begin position="806"/>
        <end position="826"/>
    </location>
</feature>
<feature type="domain" description="Pentatricopeptide repeat-containing protein-mitochondrial" evidence="4">
    <location>
        <begin position="586"/>
        <end position="710"/>
    </location>
</feature>
<organism evidence="5 6">
    <name type="scientific">Linnemannia schmuckeri</name>
    <dbReference type="NCBI Taxonomy" id="64567"/>
    <lineage>
        <taxon>Eukaryota</taxon>
        <taxon>Fungi</taxon>
        <taxon>Fungi incertae sedis</taxon>
        <taxon>Mucoromycota</taxon>
        <taxon>Mortierellomycotina</taxon>
        <taxon>Mortierellomycetes</taxon>
        <taxon>Mortierellales</taxon>
        <taxon>Mortierellaceae</taxon>
        <taxon>Linnemannia</taxon>
    </lineage>
</organism>
<keyword evidence="6" id="KW-1185">Reference proteome</keyword>
<dbReference type="InterPro" id="IPR011990">
    <property type="entry name" value="TPR-like_helical_dom_sf"/>
</dbReference>
<accession>A0A9P5VB71</accession>
<evidence type="ECO:0000313" key="5">
    <source>
        <dbReference type="EMBL" id="KAF9150824.1"/>
    </source>
</evidence>
<dbReference type="PROSITE" id="PS51375">
    <property type="entry name" value="PPR"/>
    <property type="match status" value="1"/>
</dbReference>
<proteinExistence type="predicted"/>
<feature type="compositionally biased region" description="Low complexity" evidence="3">
    <location>
        <begin position="815"/>
        <end position="826"/>
    </location>
</feature>
<feature type="compositionally biased region" description="Low complexity" evidence="3">
    <location>
        <begin position="436"/>
        <end position="454"/>
    </location>
</feature>
<gene>
    <name evidence="5" type="ORF">BG015_007347</name>
</gene>
<evidence type="ECO:0000256" key="3">
    <source>
        <dbReference type="SAM" id="MobiDB-lite"/>
    </source>
</evidence>
<feature type="region of interest" description="Disordered" evidence="3">
    <location>
        <begin position="428"/>
        <end position="454"/>
    </location>
</feature>
<dbReference type="AlphaFoldDB" id="A0A9P5VB71"/>
<dbReference type="Proteomes" id="UP000748756">
    <property type="component" value="Unassembled WGS sequence"/>
</dbReference>
<sequence>MPKNQPSKKQEAHPTGTTVATPSSITSDLAPRTEYSTALDNFRVLLHPGVRILGHSLPSSITPPLPALVHLFWHLNSARCLDQLLPSDWNALLSWLSHHQDDSTLSQIHQLIMDQKKLARNCSTATFTTLTEARVRSMIDPSSSSLGAAHLGTKKLPSIAVPTATINSTAVLDIIQDTISVMKELDIPRSKELYDLYLRAAVQEHRWFRGIAVWDAVRSAEERPHLPPPSIAFRAQVVRCHLQLGNASAASDMLQSIFDQTSWADINSLTTAYDGRSLQAGVGGQGDAEAEQHLVTVESRMEYFRRRQSQAQRAIQELHKTNILVATSDSTSRTPDVQSQQAGMHSWKTEVYPPLIEAICLGKKDQSGASLAVDLAIELLQQGHLLDRMRFALLVQHVGATTSSEQAESFMKDWVDRVKATPLSLLSSGASKEVPGSDTGSGNSSSSISSTSASKDLLRKHKRTAVSTAKSFAEVGLQEIVRQATSTHDYTRAFNMFQEMSDQGFPLYSDTSNKLMMGLAKSGDLQSATTMLEMSLHHKRVPSIEAVNTLLQGLIRKDWLDESVSIFRDLTENHGVRPSKESYRHLLHLTSSYGQLAMTQRLLSTLKGLGVERDGAIYRDLMKCYIRSDNLTGAIKVFENMDGMGISTTIQHINVLLEGAIRQSTPSTVIRILEIMSTQEIRPDAETWNILLGGAFQAKDKELALGLFQELSQTLVERSYTKADATFRAARHPVTFNLLVNEYADRFGIERALTLLNEAVEARFPAVVTQNVYRDLLEKSIQQNNGRAGYRVYRLLRQWEQRLSLQPSNTNKQRAPASSTAHTPAATTTRLRPLSAFSATSTSASARAPSLSKLYCGVMEQLDKEGRLELGNEMVTDLILSGVELDQDLVAQAVRLYARSGELAAAFGLFMKMGRAYGVEPSKEMVLSLMDAARAYQLISSQGSVPTAAGGDGGSGTSVRWDDASVQQWTRILKMSMAHFGLQ</sequence>